<reference evidence="20" key="1">
    <citation type="submission" date="2015-07" db="EMBL/GenBank/DDBJ databases">
        <title>Transcriptome Assembly of Anthurium amnicola.</title>
        <authorList>
            <person name="Suzuki J."/>
        </authorList>
    </citation>
    <scope>NUCLEOTIDE SEQUENCE</scope>
</reference>
<proteinExistence type="inferred from homology"/>
<keyword evidence="9" id="KW-1002">Plastid outer membrane</keyword>
<evidence type="ECO:0000256" key="1">
    <source>
        <dbReference type="ARBA" id="ARBA00001946"/>
    </source>
</evidence>
<dbReference type="GO" id="GO:0045036">
    <property type="term" value="P:protein targeting to chloroplast"/>
    <property type="evidence" value="ECO:0007669"/>
    <property type="project" value="InterPro"/>
</dbReference>
<evidence type="ECO:0000256" key="12">
    <source>
        <dbReference type="ARBA" id="ARBA00022989"/>
    </source>
</evidence>
<keyword evidence="4" id="KW-0934">Plastid</keyword>
<feature type="non-terminal residue" evidence="20">
    <location>
        <position position="1"/>
    </location>
</feature>
<feature type="region of interest" description="Disordered" evidence="17">
    <location>
        <begin position="506"/>
        <end position="546"/>
    </location>
</feature>
<organism evidence="20">
    <name type="scientific">Anthurium amnicola</name>
    <dbReference type="NCBI Taxonomy" id="1678845"/>
    <lineage>
        <taxon>Eukaryota</taxon>
        <taxon>Viridiplantae</taxon>
        <taxon>Streptophyta</taxon>
        <taxon>Embryophyta</taxon>
        <taxon>Tracheophyta</taxon>
        <taxon>Spermatophyta</taxon>
        <taxon>Magnoliopsida</taxon>
        <taxon>Liliopsida</taxon>
        <taxon>Araceae</taxon>
        <taxon>Pothoideae</taxon>
        <taxon>Potheae</taxon>
        <taxon>Anthurium</taxon>
    </lineage>
</organism>
<feature type="region of interest" description="Disordered" evidence="17">
    <location>
        <begin position="53"/>
        <end position="115"/>
    </location>
</feature>
<dbReference type="CDD" id="cd01853">
    <property type="entry name" value="Toc34_like"/>
    <property type="match status" value="1"/>
</dbReference>
<dbReference type="FunFam" id="3.40.50.300:FF:000413">
    <property type="entry name" value="Translocase of chloroplast 120, chloroplastic"/>
    <property type="match status" value="1"/>
</dbReference>
<dbReference type="GO" id="GO:0005525">
    <property type="term" value="F:GTP binding"/>
    <property type="evidence" value="ECO:0007669"/>
    <property type="project" value="UniProtKB-KW"/>
</dbReference>
<keyword evidence="5" id="KW-0812">Transmembrane</keyword>
<dbReference type="InterPro" id="IPR006703">
    <property type="entry name" value="G_AIG1"/>
</dbReference>
<feature type="region of interest" description="Disordered" evidence="17">
    <location>
        <begin position="213"/>
        <end position="232"/>
    </location>
</feature>
<evidence type="ECO:0000256" key="6">
    <source>
        <dbReference type="ARBA" id="ARBA00022723"/>
    </source>
</evidence>
<dbReference type="InterPro" id="IPR045058">
    <property type="entry name" value="GIMA/IAN/Toc"/>
</dbReference>
<dbReference type="GO" id="GO:0009707">
    <property type="term" value="C:chloroplast outer membrane"/>
    <property type="evidence" value="ECO:0007669"/>
    <property type="project" value="UniProtKB-SubCell"/>
</dbReference>
<keyword evidence="14" id="KW-0472">Membrane</keyword>
<feature type="compositionally biased region" description="Acidic residues" evidence="17">
    <location>
        <begin position="1124"/>
        <end position="1146"/>
    </location>
</feature>
<evidence type="ECO:0000256" key="4">
    <source>
        <dbReference type="ARBA" id="ARBA00022640"/>
    </source>
</evidence>
<dbReference type="Gene3D" id="3.40.50.300">
    <property type="entry name" value="P-loop containing nucleotide triphosphate hydrolases"/>
    <property type="match status" value="1"/>
</dbReference>
<evidence type="ECO:0000256" key="11">
    <source>
        <dbReference type="ARBA" id="ARBA00022927"/>
    </source>
</evidence>
<dbReference type="PANTHER" id="PTHR10903:SF120">
    <property type="entry name" value="TRANSLOCASE OF CHLOROPLAST 159, CHLOROPLASTIC"/>
    <property type="match status" value="1"/>
</dbReference>
<comment type="cofactor">
    <cofactor evidence="1">
        <name>Mg(2+)</name>
        <dbReference type="ChEBI" id="CHEBI:18420"/>
    </cofactor>
</comment>
<dbReference type="NCBIfam" id="TIGR00993">
    <property type="entry name" value="3a0901s04IAP86"/>
    <property type="match status" value="1"/>
</dbReference>
<feature type="region of interest" description="Disordered" evidence="17">
    <location>
        <begin position="1113"/>
        <end position="1150"/>
    </location>
</feature>
<protein>
    <submittedName>
        <fullName evidence="20">Translocase of chloroplast 159, chloroplastic</fullName>
    </submittedName>
</protein>
<keyword evidence="6" id="KW-0479">Metal-binding</keyword>
<keyword evidence="3" id="KW-0150">Chloroplast</keyword>
<evidence type="ECO:0000256" key="14">
    <source>
        <dbReference type="ARBA" id="ARBA00023136"/>
    </source>
</evidence>
<feature type="region of interest" description="Disordered" evidence="17">
    <location>
        <begin position="248"/>
        <end position="316"/>
    </location>
</feature>
<keyword evidence="8" id="KW-0378">Hydrolase</keyword>
<evidence type="ECO:0000256" key="13">
    <source>
        <dbReference type="ARBA" id="ARBA00023134"/>
    </source>
</evidence>
<comment type="subcellular location">
    <subcellularLocation>
        <location evidence="15">Plastid</location>
        <location evidence="15">Chloroplast outer membrane</location>
        <topology evidence="15">Single-pass membrane protein</topology>
    </subcellularLocation>
</comment>
<evidence type="ECO:0000256" key="10">
    <source>
        <dbReference type="ARBA" id="ARBA00022842"/>
    </source>
</evidence>
<feature type="region of interest" description="Disordered" evidence="17">
    <location>
        <begin position="439"/>
        <end position="463"/>
    </location>
</feature>
<name>A0A1D1XZI0_9ARAE</name>
<feature type="compositionally biased region" description="Acidic residues" evidence="17">
    <location>
        <begin position="103"/>
        <end position="115"/>
    </location>
</feature>
<feature type="compositionally biased region" description="Low complexity" evidence="17">
    <location>
        <begin position="213"/>
        <end position="224"/>
    </location>
</feature>
<evidence type="ECO:0000256" key="15">
    <source>
        <dbReference type="ARBA" id="ARBA00023766"/>
    </source>
</evidence>
<evidence type="ECO:0000256" key="2">
    <source>
        <dbReference type="ARBA" id="ARBA00022448"/>
    </source>
</evidence>
<feature type="signal peptide" evidence="18">
    <location>
        <begin position="1"/>
        <end position="18"/>
    </location>
</feature>
<accession>A0A1D1XZI0</accession>
<feature type="domain" description="AIG1-type G" evidence="19">
    <location>
        <begin position="860"/>
        <end position="1089"/>
    </location>
</feature>
<sequence length="1497" mass="159854">LSLSLSTHLSCCLAGVGSWCCPLCGWHCCCYSSHFGRACASPCLEDKRLHPPTMESGAASPAPPLSPARGTPPPSPGPLLIRAPLSSPEENDPKAASFSPTSSEEDCFLSGDDEPELGTVFKRPFVAVLDEEFGEPTESEGSLSGSNGEQALLPPVLTRKRATMPKARVSQEDEDVAYEVFDEGPLDDADGGSSPLSPVVRVVPPPPGVVVGSSGLVVGGDSVPEGNVGDDGERKSIAAEIGFSADVGGSVEGEGVVRSSDGNSNLQVNPDDGFAGTEEEEAFEGGSTKEVGDFDDAVQGKSLSESSVGDEASKDCTPTDHLVVQAAAPIDSPDANGSYDEAAAVLENDLVQDAGGDKHVDWCSGNEEDTIPVAASIGSSESVKLQSSFGVTNGAGDDEIFDGECKMVEPLGSEAGQEKCTVAAGDVELLPDNAEAEVTAEEGGAQCGAGADDGTVGSITNETQDYQPSEVGENIGYAGGEWTSNSSETKERIEEDEALKVVAVSVDSGEAEHSSQKPIHLSSSGIAEESFPLEPKDEENEVEQASAELQENAENGKFELYAHEGAMSSAREGGLPSFLAENSQTAQSDSQVPMVFDVAHNENAPAISIADSDQKSINDGSEAANYGNFTGLHEESEGGLVTDGCSKTAVLGSSQAAEDATKELEEGPFGMNSGFGNSHGSYQADGQIVSDSDEEVMSDEEENGKELLDSAALTALLKAATGGSSDSNITLTAPDATRIFSFDRPAGLGSSIPSLKPAAPRMNRQNIFSPSDLAVVGEPEDMDEEEKKLQDKVEQIRVKFLRLVYRLGHSPDDRVAAQVLYRLGLAEGIRRGRQIGRAFSLENAKKKALQLEEEGKEPLDFSCNILVLGKTGIGKSATINSIFGEEKVHTNAFLPGTKSVKEVIGTVDGVKVCVIDTPGLRPSVMDQIANKRILASIKKCTKKCPPDIVLYVDRLDTQSWDFNDLPLLRSIAISMGSSIWFNAIVALTHAASAPPDGPSGSPLSYEVFVDQRSRVVQHAIRQAAGDMRLMNPVALVENHPSCRRNREGQRVLPNGLSWRSQMLLLCYSSKVLSEANSVLKLQDPSPGKLFGFRVRSPPLPYLLSSLLQSRAHPKLATDQGGENGDSDIDLGDLSDSDQEQEEDEYDQLPPFNPLRKAQIAKLSKEQRNAYFDEYDYRVKLLQKKQLKEELRRSKEMKNRRKAGWDESSFGDVADDYDQDGAPATIPVPLPDMVLPPSFDCDSPAYRYRFLEPTSQLLVRPVLDSQGWDHDCGYDGVSLEENLPLVGKFPAGVSVQITKDKKEFNIHLDSSIAAKHGESGSTLAGFDIQTVGKQLAYILRSETKFKNLKKNKIATGISVTFLGENIATGLKVEDQLLIGKRLGLVASGGAVRAQGDVAYGANLDMRLRDKDFPIGQDLSTLGLSLMRWRRDLALGANLQSQFSIGRSSKMAVRVGLNNKLSGQITVRTSTSEQLQIALMGILPIAISIYRSIWSGESD</sequence>
<evidence type="ECO:0000256" key="3">
    <source>
        <dbReference type="ARBA" id="ARBA00022528"/>
    </source>
</evidence>
<keyword evidence="18" id="KW-0732">Signal</keyword>
<dbReference type="SUPFAM" id="SSF52540">
    <property type="entry name" value="P-loop containing nucleoside triphosphate hydrolases"/>
    <property type="match status" value="1"/>
</dbReference>
<keyword evidence="10" id="KW-0460">Magnesium</keyword>
<keyword evidence="13" id="KW-0342">GTP-binding</keyword>
<comment type="similarity">
    <text evidence="16">Belongs to the TRAFAC class TrmE-Era-EngA-EngB-Septin-like GTPase superfamily. AIG1/Toc34/Toc159-like paraseptin GTPase family. TOC159 subfamily.</text>
</comment>
<dbReference type="InterPro" id="IPR005690">
    <property type="entry name" value="Toc86_159"/>
</dbReference>
<feature type="compositionally biased region" description="Pro residues" evidence="17">
    <location>
        <begin position="61"/>
        <end position="77"/>
    </location>
</feature>
<feature type="region of interest" description="Disordered" evidence="17">
    <location>
        <begin position="656"/>
        <end position="704"/>
    </location>
</feature>
<dbReference type="GO" id="GO:0046872">
    <property type="term" value="F:metal ion binding"/>
    <property type="evidence" value="ECO:0007669"/>
    <property type="project" value="UniProtKB-KW"/>
</dbReference>
<evidence type="ECO:0000256" key="18">
    <source>
        <dbReference type="SAM" id="SignalP"/>
    </source>
</evidence>
<feature type="chain" id="PRO_5008899828" evidence="18">
    <location>
        <begin position="19"/>
        <end position="1497"/>
    </location>
</feature>
<keyword evidence="12" id="KW-1133">Transmembrane helix</keyword>
<evidence type="ECO:0000256" key="8">
    <source>
        <dbReference type="ARBA" id="ARBA00022801"/>
    </source>
</evidence>
<evidence type="ECO:0000256" key="17">
    <source>
        <dbReference type="SAM" id="MobiDB-lite"/>
    </source>
</evidence>
<dbReference type="PROSITE" id="PS51720">
    <property type="entry name" value="G_AIG1"/>
    <property type="match status" value="1"/>
</dbReference>
<evidence type="ECO:0000313" key="20">
    <source>
        <dbReference type="EMBL" id="JAT47783.1"/>
    </source>
</evidence>
<evidence type="ECO:0000256" key="16">
    <source>
        <dbReference type="ARBA" id="ARBA00023775"/>
    </source>
</evidence>
<evidence type="ECO:0000256" key="5">
    <source>
        <dbReference type="ARBA" id="ARBA00022692"/>
    </source>
</evidence>
<feature type="compositionally biased region" description="Low complexity" evidence="17">
    <location>
        <begin position="441"/>
        <end position="454"/>
    </location>
</feature>
<evidence type="ECO:0000259" key="19">
    <source>
        <dbReference type="PROSITE" id="PS51720"/>
    </source>
</evidence>
<keyword evidence="11" id="KW-0653">Protein transport</keyword>
<dbReference type="PANTHER" id="PTHR10903">
    <property type="entry name" value="GTPASE, IMAP FAMILY MEMBER-RELATED"/>
    <property type="match status" value="1"/>
</dbReference>
<feature type="region of interest" description="Disordered" evidence="17">
    <location>
        <begin position="133"/>
        <end position="175"/>
    </location>
</feature>
<gene>
    <name evidence="20" type="primary">TOC159_2</name>
    <name evidence="20" type="ORF">g.81673</name>
</gene>
<dbReference type="InterPro" id="IPR024283">
    <property type="entry name" value="TOC159_MAD"/>
</dbReference>
<dbReference type="InterPro" id="IPR027417">
    <property type="entry name" value="P-loop_NTPase"/>
</dbReference>
<keyword evidence="2" id="KW-0813">Transport</keyword>
<dbReference type="GO" id="GO:0015031">
    <property type="term" value="P:protein transport"/>
    <property type="evidence" value="ECO:0007669"/>
    <property type="project" value="UniProtKB-KW"/>
</dbReference>
<dbReference type="Pfam" id="PF11886">
    <property type="entry name" value="TOC159_MAD"/>
    <property type="match status" value="1"/>
</dbReference>
<evidence type="ECO:0000256" key="7">
    <source>
        <dbReference type="ARBA" id="ARBA00022741"/>
    </source>
</evidence>
<feature type="compositionally biased region" description="Acidic residues" evidence="17">
    <location>
        <begin position="691"/>
        <end position="703"/>
    </location>
</feature>
<evidence type="ECO:0000256" key="9">
    <source>
        <dbReference type="ARBA" id="ARBA00022805"/>
    </source>
</evidence>
<keyword evidence="7" id="KW-0547">Nucleotide-binding</keyword>
<dbReference type="GO" id="GO:0003924">
    <property type="term" value="F:GTPase activity"/>
    <property type="evidence" value="ECO:0007669"/>
    <property type="project" value="InterPro"/>
</dbReference>
<dbReference type="Pfam" id="PF04548">
    <property type="entry name" value="AIG1"/>
    <property type="match status" value="1"/>
</dbReference>
<dbReference type="EMBL" id="GDJX01020153">
    <property type="protein sequence ID" value="JAT47783.1"/>
    <property type="molecule type" value="Transcribed_RNA"/>
</dbReference>
<feature type="compositionally biased region" description="Low complexity" evidence="17">
    <location>
        <begin position="139"/>
        <end position="149"/>
    </location>
</feature>
<feature type="compositionally biased region" description="Low complexity" evidence="17">
    <location>
        <begin position="248"/>
        <end position="262"/>
    </location>
</feature>